<accession>G2QAY9</accession>
<dbReference type="InParanoid" id="G2QAY9"/>
<dbReference type="AlphaFoldDB" id="G2QAY9"/>
<dbReference type="GeneID" id="11510831"/>
<sequence length="258" mass="26408">MLPSLLFASALVASTRAAPAYPKFDAASSAPDDIRALSDYFNLLASKVHDSRILDVAPVCDLSQVPQPAGAADLPSPSAGLSLRHIAIGRGTQNYTCDGATPDAAPQAAGAVAMLFNASCLVATSADLAAALTRAALRFDVAQSRAAGERLVPSDLPLSGLHFFADATTALFKLDVSPAVQLGELPCGKNASVPAPPADAAASRGLQGEPPVPWLKLTAKPGATGGLQEVFRFQTVGGSPPATCRGMPEEFQVDYAAQ</sequence>
<dbReference type="PANTHER" id="PTHR35567">
    <property type="entry name" value="MALATE DEHYDROGENASE (AFU_ORTHOLOGUE AFUA_2G13800)"/>
    <property type="match status" value="1"/>
</dbReference>
<dbReference type="VEuPathDB" id="FungiDB:MYCTH_2302074"/>
<evidence type="ECO:0008006" key="4">
    <source>
        <dbReference type="Google" id="ProtNLM"/>
    </source>
</evidence>
<proteinExistence type="predicted"/>
<keyword evidence="3" id="KW-1185">Reference proteome</keyword>
<feature type="signal peptide" evidence="1">
    <location>
        <begin position="1"/>
        <end position="17"/>
    </location>
</feature>
<dbReference type="eggNOG" id="ENOG502S85Z">
    <property type="taxonomic scope" value="Eukaryota"/>
</dbReference>
<dbReference type="InterPro" id="IPR021851">
    <property type="entry name" value="DUF3455"/>
</dbReference>
<evidence type="ECO:0000256" key="1">
    <source>
        <dbReference type="SAM" id="SignalP"/>
    </source>
</evidence>
<dbReference type="RefSeq" id="XP_003662026.1">
    <property type="nucleotide sequence ID" value="XM_003661978.1"/>
</dbReference>
<gene>
    <name evidence="2" type="ORF">MYCTH_2302074</name>
</gene>
<dbReference type="OMA" id="GQPPKTC"/>
<dbReference type="Pfam" id="PF11937">
    <property type="entry name" value="DUF3455"/>
    <property type="match status" value="1"/>
</dbReference>
<name>G2QAY9_THET4</name>
<evidence type="ECO:0000313" key="2">
    <source>
        <dbReference type="EMBL" id="AEO56781.1"/>
    </source>
</evidence>
<reference evidence="2 3" key="1">
    <citation type="journal article" date="2011" name="Nat. Biotechnol.">
        <title>Comparative genomic analysis of the thermophilic biomass-degrading fungi Myceliophthora thermophila and Thielavia terrestris.</title>
        <authorList>
            <person name="Berka R.M."/>
            <person name="Grigoriev I.V."/>
            <person name="Otillar R."/>
            <person name="Salamov A."/>
            <person name="Grimwood J."/>
            <person name="Reid I."/>
            <person name="Ishmael N."/>
            <person name="John T."/>
            <person name="Darmond C."/>
            <person name="Moisan M.-C."/>
            <person name="Henrissat B."/>
            <person name="Coutinho P.M."/>
            <person name="Lombard V."/>
            <person name="Natvig D.O."/>
            <person name="Lindquist E."/>
            <person name="Schmutz J."/>
            <person name="Lucas S."/>
            <person name="Harris P."/>
            <person name="Powlowski J."/>
            <person name="Bellemare A."/>
            <person name="Taylor D."/>
            <person name="Butler G."/>
            <person name="de Vries R.P."/>
            <person name="Allijn I.E."/>
            <person name="van den Brink J."/>
            <person name="Ushinsky S."/>
            <person name="Storms R."/>
            <person name="Powell A.J."/>
            <person name="Paulsen I.T."/>
            <person name="Elbourne L.D.H."/>
            <person name="Baker S.E."/>
            <person name="Magnuson J."/>
            <person name="LaBoissiere S."/>
            <person name="Clutterbuck A.J."/>
            <person name="Martinez D."/>
            <person name="Wogulis M."/>
            <person name="de Leon A.L."/>
            <person name="Rey M.W."/>
            <person name="Tsang A."/>
        </authorList>
    </citation>
    <scope>NUCLEOTIDE SEQUENCE [LARGE SCALE GENOMIC DNA]</scope>
    <source>
        <strain evidence="3">ATCC 42464 / BCRC 31852 / DSM 1799</strain>
    </source>
</reference>
<feature type="chain" id="PRO_5003436139" description="Malate dehydrogenase" evidence="1">
    <location>
        <begin position="18"/>
        <end position="258"/>
    </location>
</feature>
<dbReference type="KEGG" id="mtm:MYCTH_2302074"/>
<dbReference type="PANTHER" id="PTHR35567:SF1">
    <property type="entry name" value="CONSERVED FUNGAL PROTEIN (AFU_ORTHOLOGUE AFUA_1G14230)"/>
    <property type="match status" value="1"/>
</dbReference>
<keyword evidence="1" id="KW-0732">Signal</keyword>
<evidence type="ECO:0000313" key="3">
    <source>
        <dbReference type="Proteomes" id="UP000007322"/>
    </source>
</evidence>
<dbReference type="HOGENOM" id="CLU_067863_0_0_1"/>
<dbReference type="EMBL" id="CP003003">
    <property type="protein sequence ID" value="AEO56781.1"/>
    <property type="molecule type" value="Genomic_DNA"/>
</dbReference>
<dbReference type="OrthoDB" id="1859733at2759"/>
<protein>
    <recommendedName>
        <fullName evidence="4">Malate dehydrogenase</fullName>
    </recommendedName>
</protein>
<organism evidence="2 3">
    <name type="scientific">Thermothelomyces thermophilus (strain ATCC 42464 / BCRC 31852 / DSM 1799)</name>
    <name type="common">Sporotrichum thermophile</name>
    <dbReference type="NCBI Taxonomy" id="573729"/>
    <lineage>
        <taxon>Eukaryota</taxon>
        <taxon>Fungi</taxon>
        <taxon>Dikarya</taxon>
        <taxon>Ascomycota</taxon>
        <taxon>Pezizomycotina</taxon>
        <taxon>Sordariomycetes</taxon>
        <taxon>Sordariomycetidae</taxon>
        <taxon>Sordariales</taxon>
        <taxon>Chaetomiaceae</taxon>
        <taxon>Thermothelomyces</taxon>
    </lineage>
</organism>
<dbReference type="Proteomes" id="UP000007322">
    <property type="component" value="Chromosome 2"/>
</dbReference>